<comment type="caution">
    <text evidence="2">The sequence shown here is derived from an EMBL/GenBank/DDBJ whole genome shotgun (WGS) entry which is preliminary data.</text>
</comment>
<organism evidence="2 3">
    <name type="scientific">Candidatus Methanodesulfokora washburnensis</name>
    <dbReference type="NCBI Taxonomy" id="2478471"/>
    <lineage>
        <taxon>Archaea</taxon>
        <taxon>Thermoproteota</taxon>
        <taxon>Candidatus Korarchaeia</taxon>
        <taxon>Candidatus Korarchaeia incertae sedis</taxon>
        <taxon>Candidatus Methanodesulfokora</taxon>
    </lineage>
</organism>
<evidence type="ECO:0000313" key="3">
    <source>
        <dbReference type="Proteomes" id="UP000277582"/>
    </source>
</evidence>
<sequence>MARGKLKSPYRKGYLKELEVMRILRNSGKFDVVFRSAASHSPFDIVAISKSKVLLLQVKTGSFNLKREIEKLREIKTPRSVEKQLWILNKNWKIIRC</sequence>
<dbReference type="InterPro" id="IPR011856">
    <property type="entry name" value="tRNA_endonuc-like_dom_sf"/>
</dbReference>
<evidence type="ECO:0000256" key="1">
    <source>
        <dbReference type="ARBA" id="ARBA00029354"/>
    </source>
</evidence>
<evidence type="ECO:0000313" key="2">
    <source>
        <dbReference type="EMBL" id="RSN76253.1"/>
    </source>
</evidence>
<comment type="catalytic activity">
    <reaction evidence="1">
        <text>Endonucleolytic cleavage at a junction such as a reciprocal single-stranded crossover between two homologous DNA duplexes (Holliday junction).</text>
        <dbReference type="EC" id="3.1.21.10"/>
    </reaction>
</comment>
<dbReference type="RefSeq" id="WP_125670876.1">
    <property type="nucleotide sequence ID" value="NZ_RCOS01000062.1"/>
</dbReference>
<dbReference type="GO" id="GO:0003676">
    <property type="term" value="F:nucleic acid binding"/>
    <property type="evidence" value="ECO:0007669"/>
    <property type="project" value="InterPro"/>
</dbReference>
<evidence type="ECO:0008006" key="4">
    <source>
        <dbReference type="Google" id="ProtNLM"/>
    </source>
</evidence>
<dbReference type="AlphaFoldDB" id="A0A429GRD9"/>
<accession>A0A429GRD9</accession>
<name>A0A429GRD9_9CREN</name>
<dbReference type="InterPro" id="IPR002732">
    <property type="entry name" value="Hjc"/>
</dbReference>
<proteinExistence type="predicted"/>
<protein>
    <recommendedName>
        <fullName evidence="4">Holliday junction resolvase</fullName>
    </recommendedName>
</protein>
<dbReference type="GO" id="GO:0008821">
    <property type="term" value="F:crossover junction DNA endonuclease activity"/>
    <property type="evidence" value="ECO:0007669"/>
    <property type="project" value="UniProtKB-EC"/>
</dbReference>
<dbReference type="Gene3D" id="3.40.1350.10">
    <property type="match status" value="1"/>
</dbReference>
<dbReference type="Proteomes" id="UP000277582">
    <property type="component" value="Unassembled WGS sequence"/>
</dbReference>
<reference evidence="2 3" key="1">
    <citation type="submission" date="2018-10" db="EMBL/GenBank/DDBJ databases">
        <title>Co-occurring genomic capacity for anaerobic methane metabolism and dissimilatory sulfite reduction discovered in the Korarchaeota.</title>
        <authorList>
            <person name="Mckay L.J."/>
            <person name="Dlakic M."/>
            <person name="Fields M.W."/>
            <person name="Delmont T.O."/>
            <person name="Eren A.M."/>
            <person name="Jay Z.J."/>
            <person name="Klingelsmith K.B."/>
            <person name="Rusch D.B."/>
            <person name="Inskeep W.P."/>
        </authorList>
    </citation>
    <scope>NUCLEOTIDE SEQUENCE [LARGE SCALE GENOMIC DNA]</scope>
    <source>
        <strain evidence="2 3">MDKW</strain>
    </source>
</reference>
<dbReference type="Pfam" id="PF01870">
    <property type="entry name" value="Hjc"/>
    <property type="match status" value="1"/>
</dbReference>
<dbReference type="OrthoDB" id="377461at2157"/>
<gene>
    <name evidence="2" type="ORF">D6D85_04695</name>
</gene>
<dbReference type="InterPro" id="IPR011335">
    <property type="entry name" value="Restrct_endonuc-II-like"/>
</dbReference>
<dbReference type="SUPFAM" id="SSF52980">
    <property type="entry name" value="Restriction endonuclease-like"/>
    <property type="match status" value="1"/>
</dbReference>
<dbReference type="EMBL" id="RCOS01000062">
    <property type="protein sequence ID" value="RSN76253.1"/>
    <property type="molecule type" value="Genomic_DNA"/>
</dbReference>
<keyword evidence="3" id="KW-1185">Reference proteome</keyword>